<dbReference type="PANTHER" id="PTHR33204:SF29">
    <property type="entry name" value="TRANSCRIPTIONAL REGULATOR"/>
    <property type="match status" value="1"/>
</dbReference>
<name>A0A2V3PS27_9BACT</name>
<dbReference type="InterPro" id="IPR036388">
    <property type="entry name" value="WH-like_DNA-bd_sf"/>
</dbReference>
<evidence type="ECO:0000256" key="1">
    <source>
        <dbReference type="ARBA" id="ARBA00023015"/>
    </source>
</evidence>
<dbReference type="PANTHER" id="PTHR33204">
    <property type="entry name" value="TRANSCRIPTIONAL REGULATOR, MARR FAMILY"/>
    <property type="match status" value="1"/>
</dbReference>
<dbReference type="Pfam" id="PF01638">
    <property type="entry name" value="HxlR"/>
    <property type="match status" value="1"/>
</dbReference>
<accession>A0A2V3PS27</accession>
<dbReference type="PROSITE" id="PS51118">
    <property type="entry name" value="HTH_HXLR"/>
    <property type="match status" value="1"/>
</dbReference>
<dbReference type="OrthoDB" id="9797599at2"/>
<protein>
    <submittedName>
        <fullName evidence="5">DNA-binding HxlR family transcriptional regulator</fullName>
    </submittedName>
</protein>
<evidence type="ECO:0000313" key="5">
    <source>
        <dbReference type="EMBL" id="PXV65456.1"/>
    </source>
</evidence>
<evidence type="ECO:0000256" key="2">
    <source>
        <dbReference type="ARBA" id="ARBA00023125"/>
    </source>
</evidence>
<sequence length="119" mass="13718">MKKENSTNSINKNYLNENCGMFFTLSLIGGRWKISILAVLLDNGSMRYGELRRKIPGITERMFIAQLKELESDGLITKTVYSIKPPHVEYQLSEWGLSLKNILDQMSEWGEKNKNHPNL</sequence>
<dbReference type="Gene3D" id="1.10.10.10">
    <property type="entry name" value="Winged helix-like DNA-binding domain superfamily/Winged helix DNA-binding domain"/>
    <property type="match status" value="1"/>
</dbReference>
<keyword evidence="2 5" id="KW-0238">DNA-binding</keyword>
<dbReference type="SUPFAM" id="SSF46785">
    <property type="entry name" value="Winged helix' DNA-binding domain"/>
    <property type="match status" value="1"/>
</dbReference>
<keyword evidence="6" id="KW-1185">Reference proteome</keyword>
<dbReference type="RefSeq" id="WP_110310185.1">
    <property type="nucleotide sequence ID" value="NZ_QICL01000007.1"/>
</dbReference>
<evidence type="ECO:0000259" key="4">
    <source>
        <dbReference type="PROSITE" id="PS51118"/>
    </source>
</evidence>
<proteinExistence type="predicted"/>
<comment type="caution">
    <text evidence="5">The sequence shown here is derived from an EMBL/GenBank/DDBJ whole genome shotgun (WGS) entry which is preliminary data.</text>
</comment>
<feature type="domain" description="HTH hxlR-type" evidence="4">
    <location>
        <begin position="19"/>
        <end position="118"/>
    </location>
</feature>
<gene>
    <name evidence="5" type="ORF">CLV62_10748</name>
</gene>
<reference evidence="5 6" key="1">
    <citation type="submission" date="2018-03" db="EMBL/GenBank/DDBJ databases">
        <title>Genomic Encyclopedia of Archaeal and Bacterial Type Strains, Phase II (KMG-II): from individual species to whole genera.</title>
        <authorList>
            <person name="Goeker M."/>
        </authorList>
    </citation>
    <scope>NUCLEOTIDE SEQUENCE [LARGE SCALE GENOMIC DNA]</scope>
    <source>
        <strain evidence="5 6">DSM 100214</strain>
    </source>
</reference>
<evidence type="ECO:0000256" key="3">
    <source>
        <dbReference type="ARBA" id="ARBA00023163"/>
    </source>
</evidence>
<dbReference type="EMBL" id="QICL01000007">
    <property type="protein sequence ID" value="PXV65456.1"/>
    <property type="molecule type" value="Genomic_DNA"/>
</dbReference>
<keyword evidence="1" id="KW-0805">Transcription regulation</keyword>
<dbReference type="Proteomes" id="UP000247973">
    <property type="component" value="Unassembled WGS sequence"/>
</dbReference>
<keyword evidence="3" id="KW-0804">Transcription</keyword>
<dbReference type="GO" id="GO:0003677">
    <property type="term" value="F:DNA binding"/>
    <property type="evidence" value="ECO:0007669"/>
    <property type="project" value="UniProtKB-KW"/>
</dbReference>
<dbReference type="InterPro" id="IPR002577">
    <property type="entry name" value="HTH_HxlR"/>
</dbReference>
<dbReference type="InterPro" id="IPR036390">
    <property type="entry name" value="WH_DNA-bd_sf"/>
</dbReference>
<evidence type="ECO:0000313" key="6">
    <source>
        <dbReference type="Proteomes" id="UP000247973"/>
    </source>
</evidence>
<organism evidence="5 6">
    <name type="scientific">Dysgonomonas alginatilytica</name>
    <dbReference type="NCBI Taxonomy" id="1605892"/>
    <lineage>
        <taxon>Bacteria</taxon>
        <taxon>Pseudomonadati</taxon>
        <taxon>Bacteroidota</taxon>
        <taxon>Bacteroidia</taxon>
        <taxon>Bacteroidales</taxon>
        <taxon>Dysgonomonadaceae</taxon>
        <taxon>Dysgonomonas</taxon>
    </lineage>
</organism>
<dbReference type="AlphaFoldDB" id="A0A2V3PS27"/>